<accession>A0A4R1HTZ3</accession>
<gene>
    <name evidence="2" type="ORF">EV378_1983</name>
</gene>
<dbReference type="PANTHER" id="PTHR33993:SF14">
    <property type="entry name" value="GB|AAF24581.1"/>
    <property type="match status" value="1"/>
</dbReference>
<dbReference type="OrthoDB" id="9795306at2"/>
<comment type="caution">
    <text evidence="2">The sequence shown here is derived from an EMBL/GenBank/DDBJ whole genome shotgun (WGS) entry which is preliminary data.</text>
</comment>
<feature type="domain" description="VOC" evidence="1">
    <location>
        <begin position="64"/>
        <end position="168"/>
    </location>
</feature>
<dbReference type="GO" id="GO:0016829">
    <property type="term" value="F:lyase activity"/>
    <property type="evidence" value="ECO:0007669"/>
    <property type="project" value="UniProtKB-KW"/>
</dbReference>
<dbReference type="Proteomes" id="UP000295560">
    <property type="component" value="Unassembled WGS sequence"/>
</dbReference>
<keyword evidence="3" id="KW-1185">Reference proteome</keyword>
<evidence type="ECO:0000259" key="1">
    <source>
        <dbReference type="PROSITE" id="PS51819"/>
    </source>
</evidence>
<dbReference type="Pfam" id="PF22677">
    <property type="entry name" value="Ble-like_N"/>
    <property type="match status" value="1"/>
</dbReference>
<name>A0A4R1HTZ3_PSEEN</name>
<organism evidence="2 3">
    <name type="scientific">Pseudonocardia endophytica</name>
    <dbReference type="NCBI Taxonomy" id="401976"/>
    <lineage>
        <taxon>Bacteria</taxon>
        <taxon>Bacillati</taxon>
        <taxon>Actinomycetota</taxon>
        <taxon>Actinomycetes</taxon>
        <taxon>Pseudonocardiales</taxon>
        <taxon>Pseudonocardiaceae</taxon>
        <taxon>Pseudonocardia</taxon>
    </lineage>
</organism>
<feature type="domain" description="VOC" evidence="1">
    <location>
        <begin position="185"/>
        <end position="295"/>
    </location>
</feature>
<dbReference type="InterPro" id="IPR004360">
    <property type="entry name" value="Glyas_Fos-R_dOase_dom"/>
</dbReference>
<dbReference type="InterPro" id="IPR052164">
    <property type="entry name" value="Anthracycline_SecMetBiosynth"/>
</dbReference>
<keyword evidence="2" id="KW-0456">Lyase</keyword>
<dbReference type="Gene3D" id="3.10.180.10">
    <property type="entry name" value="2,3-Dihydroxybiphenyl 1,2-Dioxygenase, domain 1"/>
    <property type="match status" value="2"/>
</dbReference>
<dbReference type="PROSITE" id="PS51819">
    <property type="entry name" value="VOC"/>
    <property type="match status" value="2"/>
</dbReference>
<dbReference type="InterPro" id="IPR053863">
    <property type="entry name" value="Glyoxy/Ble-like_N"/>
</dbReference>
<dbReference type="EMBL" id="SMFZ01000001">
    <property type="protein sequence ID" value="TCK26154.1"/>
    <property type="molecule type" value="Genomic_DNA"/>
</dbReference>
<evidence type="ECO:0000313" key="2">
    <source>
        <dbReference type="EMBL" id="TCK26154.1"/>
    </source>
</evidence>
<sequence>MSTPPDPLDALREPVRPVTPDPAFAARLRERVEALVLDPSLPIEEEPMSDTTTTDSTVRLRPGDLSYTSVWTADADAAARFYSAVLGWETRSDHGGRGHRVTNLRTGMGIYGGQSPTLFFAAVVDDVDAAVERVRAAGGTAGEPTEEPYGRIADCRDDQGLAFAVHEPPPGATSAAPSDMGHPGELAYVAIHVPDTDRARAFYGSVLGWGFSPARFPGNFSVEVGGGSPRPTMIGVGQHDGEPAVVPMFAVRDIHAARDAARAAGGTCTEPSAAGYATSCDGTDDQGGQFYLGQF</sequence>
<protein>
    <submittedName>
        <fullName evidence="2">Putative enzyme related to lactoylglutathione lyase</fullName>
    </submittedName>
</protein>
<dbReference type="InterPro" id="IPR029068">
    <property type="entry name" value="Glyas_Bleomycin-R_OHBP_Dase"/>
</dbReference>
<evidence type="ECO:0000313" key="3">
    <source>
        <dbReference type="Proteomes" id="UP000295560"/>
    </source>
</evidence>
<reference evidence="2 3" key="1">
    <citation type="submission" date="2019-03" db="EMBL/GenBank/DDBJ databases">
        <title>Sequencing the genomes of 1000 actinobacteria strains.</title>
        <authorList>
            <person name="Klenk H.-P."/>
        </authorList>
    </citation>
    <scope>NUCLEOTIDE SEQUENCE [LARGE SCALE GENOMIC DNA]</scope>
    <source>
        <strain evidence="2 3">DSM 44969</strain>
    </source>
</reference>
<dbReference type="AlphaFoldDB" id="A0A4R1HTZ3"/>
<dbReference type="PANTHER" id="PTHR33993">
    <property type="entry name" value="GLYOXALASE-RELATED"/>
    <property type="match status" value="1"/>
</dbReference>
<dbReference type="Pfam" id="PF00903">
    <property type="entry name" value="Glyoxalase"/>
    <property type="match status" value="1"/>
</dbReference>
<dbReference type="RefSeq" id="WP_132422968.1">
    <property type="nucleotide sequence ID" value="NZ_SMFZ01000001.1"/>
</dbReference>
<proteinExistence type="predicted"/>
<dbReference type="InterPro" id="IPR037523">
    <property type="entry name" value="VOC_core"/>
</dbReference>
<dbReference type="SUPFAM" id="SSF54593">
    <property type="entry name" value="Glyoxalase/Bleomycin resistance protein/Dihydroxybiphenyl dioxygenase"/>
    <property type="match status" value="1"/>
</dbReference>